<dbReference type="Proteomes" id="UP000183685">
    <property type="component" value="Unassembled WGS sequence"/>
</dbReference>
<name>A0A1G7F6M7_9PROT</name>
<dbReference type="Gene3D" id="1.10.390.10">
    <property type="entry name" value="Neutral Protease Domain 2"/>
    <property type="match status" value="1"/>
</dbReference>
<protein>
    <recommendedName>
        <fullName evidence="1">Peptidase M1 membrane alanine aminopeptidase domain-containing protein</fullName>
    </recommendedName>
</protein>
<gene>
    <name evidence="2" type="ORF">SAMN04488071_3632</name>
</gene>
<dbReference type="OrthoDB" id="9814383at2"/>
<dbReference type="SUPFAM" id="SSF55486">
    <property type="entry name" value="Metalloproteases ('zincins'), catalytic domain"/>
    <property type="match status" value="1"/>
</dbReference>
<evidence type="ECO:0000259" key="1">
    <source>
        <dbReference type="Pfam" id="PF01433"/>
    </source>
</evidence>
<feature type="domain" description="Peptidase M1 membrane alanine aminopeptidase" evidence="1">
    <location>
        <begin position="416"/>
        <end position="567"/>
    </location>
</feature>
<dbReference type="InterPro" id="IPR027268">
    <property type="entry name" value="Peptidase_M4/M1_CTD_sf"/>
</dbReference>
<evidence type="ECO:0000313" key="2">
    <source>
        <dbReference type="EMBL" id="SDE71265.1"/>
    </source>
</evidence>
<dbReference type="InterPro" id="IPR014782">
    <property type="entry name" value="Peptidase_M1_dom"/>
</dbReference>
<dbReference type="CDD" id="cd09604">
    <property type="entry name" value="M1_APN_like"/>
    <property type="match status" value="1"/>
</dbReference>
<dbReference type="GO" id="GO:0008237">
    <property type="term" value="F:metallopeptidase activity"/>
    <property type="evidence" value="ECO:0007669"/>
    <property type="project" value="InterPro"/>
</dbReference>
<dbReference type="STRING" id="637679.GCA_001550055_01603"/>
<reference evidence="2 3" key="1">
    <citation type="submission" date="2016-10" db="EMBL/GenBank/DDBJ databases">
        <authorList>
            <person name="de Groot N.N."/>
        </authorList>
    </citation>
    <scope>NUCLEOTIDE SEQUENCE [LARGE SCALE GENOMIC DNA]</scope>
    <source>
        <strain evidence="2 3">CGMCC 1.9109</strain>
    </source>
</reference>
<dbReference type="AlphaFoldDB" id="A0A1G7F6M7"/>
<dbReference type="Pfam" id="PF01433">
    <property type="entry name" value="Peptidase_M1"/>
    <property type="match status" value="1"/>
</dbReference>
<proteinExistence type="predicted"/>
<evidence type="ECO:0000313" key="3">
    <source>
        <dbReference type="Proteomes" id="UP000183685"/>
    </source>
</evidence>
<dbReference type="RefSeq" id="WP_068303607.1">
    <property type="nucleotide sequence ID" value="NZ_FNAK01000009.1"/>
</dbReference>
<organism evidence="2 3">
    <name type="scientific">Kordiimonas lacus</name>
    <dbReference type="NCBI Taxonomy" id="637679"/>
    <lineage>
        <taxon>Bacteria</taxon>
        <taxon>Pseudomonadati</taxon>
        <taxon>Pseudomonadota</taxon>
        <taxon>Alphaproteobacteria</taxon>
        <taxon>Kordiimonadales</taxon>
        <taxon>Kordiimonadaceae</taxon>
        <taxon>Kordiimonas</taxon>
    </lineage>
</organism>
<sequence length="690" mass="77042">MNFSSTGSTALRILAVAGLAIAGIAGNLVAAGDSDRHNHQIATFLGGPGHEYWQQKVDYVISVKLDDKKQYITGDAQITYNNNSPYTLNYLWFQLDQNRFSLNSVSQLADATELTEDIIQSLSAGYAPELGKMGSGGYRKLVLSTIDGNNLQTIQVGTLMRVNLPKPLKPEDQITIEAEWEFPIIDAELPYSRGGFEHFPDDDNYLYGIAQWYPRPVAFSEEQGWHTQPYLGKGEFASELGDFEVNISVPKGYIVAATGQLTNPKSVLSGQQLERLSRARTSQHPVFIVTPEEALLAQQNKYADHQVWTFTAKSVRDFAFAASRKFIWDAMSFQLDDSNRSIMAMSFYPNDAGSLWPKLATRTLVKTLSVLSKKLTTYPYPTIQAVNGPIKGGIEYPMITFNGPRPEAKRIDGVGDEFTNEHYLTSLLIHETIHSYFPGIINIDERSHGWVDEGLTSLYQTIVEKSVDPKYPSLFSAQNTIERLRQTALSPVVEEADNLRNVFDVHYIKASAHFSVLRNLILGPELFDISLQEFSRIWSFRRPTPEHLFLAIESASGKKLDWFWDTWFKSSDTLDFGIKSSAPLSLSGQNSTAETGDLTYQIEIEKLGGLVAPLPIRISLATGKDLLWTVPVDAWRLGNNTIRRSITVSQPAKVITLDPDNLTLDINQSNNSIVFLHDDSKRAPTSQTVP</sequence>
<dbReference type="GO" id="GO:0008270">
    <property type="term" value="F:zinc ion binding"/>
    <property type="evidence" value="ECO:0007669"/>
    <property type="project" value="InterPro"/>
</dbReference>
<keyword evidence="3" id="KW-1185">Reference proteome</keyword>
<accession>A0A1G7F6M7</accession>
<dbReference type="EMBL" id="FNAK01000009">
    <property type="protein sequence ID" value="SDE71265.1"/>
    <property type="molecule type" value="Genomic_DNA"/>
</dbReference>